<dbReference type="Pfam" id="PF14223">
    <property type="entry name" value="Retrotran_gag_2"/>
    <property type="match status" value="1"/>
</dbReference>
<proteinExistence type="predicted"/>
<protein>
    <submittedName>
        <fullName evidence="2">Uncharacterized protein LOC109127146 isoform X1</fullName>
    </submittedName>
</protein>
<evidence type="ECO:0000313" key="1">
    <source>
        <dbReference type="Proteomes" id="UP000694864"/>
    </source>
</evidence>
<dbReference type="PANTHER" id="PTHR33325">
    <property type="entry name" value="ZINC FINGER, CCHC-TYPE-RELATED"/>
    <property type="match status" value="1"/>
</dbReference>
<accession>A0ABM1QJM5</accession>
<dbReference type="GeneID" id="109127146"/>
<dbReference type="Proteomes" id="UP000694864">
    <property type="component" value="Chromosome 11"/>
</dbReference>
<dbReference type="RefSeq" id="XP_019086963.1">
    <property type="nucleotide sequence ID" value="XM_019231418.1"/>
</dbReference>
<name>A0ABM1QJM5_CAMSA</name>
<dbReference type="PANTHER" id="PTHR33325:SF11">
    <property type="entry name" value="COLD SHOCK DOMAIN-CONTAINING PROTEIN 4-LIKE"/>
    <property type="match status" value="1"/>
</dbReference>
<gene>
    <name evidence="2" type="primary">LOC109127146</name>
</gene>
<keyword evidence="1" id="KW-1185">Reference proteome</keyword>
<reference evidence="1" key="1">
    <citation type="journal article" date="2014" name="Nat. Commun.">
        <title>The emerging biofuel crop Camelina sativa retains a highly undifferentiated hexaploid genome structure.</title>
        <authorList>
            <person name="Kagale S."/>
            <person name="Koh C."/>
            <person name="Nixon J."/>
            <person name="Bollina V."/>
            <person name="Clarke W.E."/>
            <person name="Tuteja R."/>
            <person name="Spillane C."/>
            <person name="Robinson S.J."/>
            <person name="Links M.G."/>
            <person name="Clarke C."/>
            <person name="Higgins E.E."/>
            <person name="Huebert T."/>
            <person name="Sharpe A.G."/>
            <person name="Parkin I.A."/>
        </authorList>
    </citation>
    <scope>NUCLEOTIDE SEQUENCE [LARGE SCALE GENOMIC DNA]</scope>
    <source>
        <strain evidence="1">cv. DH55</strain>
    </source>
</reference>
<reference evidence="2" key="2">
    <citation type="submission" date="2025-08" db="UniProtKB">
        <authorList>
            <consortium name="RefSeq"/>
        </authorList>
    </citation>
    <scope>IDENTIFICATION</scope>
    <source>
        <tissue evidence="2">Leaf</tissue>
    </source>
</reference>
<evidence type="ECO:0000313" key="2">
    <source>
        <dbReference type="RefSeq" id="XP_019086963.1"/>
    </source>
</evidence>
<sequence>MAKLNNLSYAALNASGDNYLQWALDTKIHLKSKDLCECIEDEVECAEKDKYKAIMHIRHHLAESLKNQYLTIEDPLDLWTKLKGRYGHQKTVLLPKTQFDWKNLRIQDYKSVDEYNSELFKIVSILRLCGTEVTEKDLLEKTFSTFHSNNILLQQQYREKGFKTYANLISCLLLAEQNNELLMMNSALRPPGIAPLPKVHKVDMTKKNPQEPKEPKETKESNYVHRDKYGCNAPEPSYDRTIQRTVTGRYYGNCTGVFQPRDISCRLPNRFFLAQFRPRPLRLCNPRGLVRCVGPDKASTSRTHTK</sequence>
<organism evidence="1 2">
    <name type="scientific">Camelina sativa</name>
    <name type="common">False flax</name>
    <name type="synonym">Myagrum sativum</name>
    <dbReference type="NCBI Taxonomy" id="90675"/>
    <lineage>
        <taxon>Eukaryota</taxon>
        <taxon>Viridiplantae</taxon>
        <taxon>Streptophyta</taxon>
        <taxon>Embryophyta</taxon>
        <taxon>Tracheophyta</taxon>
        <taxon>Spermatophyta</taxon>
        <taxon>Magnoliopsida</taxon>
        <taxon>eudicotyledons</taxon>
        <taxon>Gunneridae</taxon>
        <taxon>Pentapetalae</taxon>
        <taxon>rosids</taxon>
        <taxon>malvids</taxon>
        <taxon>Brassicales</taxon>
        <taxon>Brassicaceae</taxon>
        <taxon>Camelineae</taxon>
        <taxon>Camelina</taxon>
    </lineage>
</organism>